<dbReference type="InterPro" id="IPR025141">
    <property type="entry name" value="DUF4082"/>
</dbReference>
<feature type="region of interest" description="Disordered" evidence="4">
    <location>
        <begin position="1436"/>
        <end position="1466"/>
    </location>
</feature>
<dbReference type="Proteomes" id="UP000249341">
    <property type="component" value="Unassembled WGS sequence"/>
</dbReference>
<proteinExistence type="predicted"/>
<evidence type="ECO:0000259" key="6">
    <source>
        <dbReference type="PROSITE" id="PS50853"/>
    </source>
</evidence>
<gene>
    <name evidence="7" type="ORF">B0I29_10963</name>
</gene>
<dbReference type="RefSeq" id="WP_181557893.1">
    <property type="nucleotide sequence ID" value="NZ_JACHWI010000006.1"/>
</dbReference>
<comment type="caution">
    <text evidence="7">The sequence shown here is derived from an EMBL/GenBank/DDBJ whole genome shotgun (WGS) entry which is preliminary data.</text>
</comment>
<keyword evidence="8" id="KW-1185">Reference proteome</keyword>
<keyword evidence="2" id="KW-0378">Hydrolase</keyword>
<evidence type="ECO:0000256" key="3">
    <source>
        <dbReference type="ARBA" id="ARBA00023326"/>
    </source>
</evidence>
<dbReference type="Gene3D" id="2.60.40.1220">
    <property type="match status" value="2"/>
</dbReference>
<evidence type="ECO:0000256" key="2">
    <source>
        <dbReference type="ARBA" id="ARBA00023295"/>
    </source>
</evidence>
<accession>A0A327Z930</accession>
<dbReference type="CDD" id="cd00063">
    <property type="entry name" value="FN3"/>
    <property type="match status" value="1"/>
</dbReference>
<dbReference type="PROSITE" id="PS50853">
    <property type="entry name" value="FN3"/>
    <property type="match status" value="2"/>
</dbReference>
<dbReference type="InterPro" id="IPR036116">
    <property type="entry name" value="FN3_sf"/>
</dbReference>
<dbReference type="EMBL" id="QLMJ01000009">
    <property type="protein sequence ID" value="RAK35590.1"/>
    <property type="molecule type" value="Genomic_DNA"/>
</dbReference>
<dbReference type="GO" id="GO:0016798">
    <property type="term" value="F:hydrolase activity, acting on glycosyl bonds"/>
    <property type="evidence" value="ECO:0007669"/>
    <property type="project" value="UniProtKB-KW"/>
</dbReference>
<evidence type="ECO:0000256" key="5">
    <source>
        <dbReference type="SAM" id="SignalP"/>
    </source>
</evidence>
<organism evidence="7 8">
    <name type="scientific">Actinoplanes lutulentus</name>
    <dbReference type="NCBI Taxonomy" id="1287878"/>
    <lineage>
        <taxon>Bacteria</taxon>
        <taxon>Bacillati</taxon>
        <taxon>Actinomycetota</taxon>
        <taxon>Actinomycetes</taxon>
        <taxon>Micromonosporales</taxon>
        <taxon>Micromonosporaceae</taxon>
        <taxon>Actinoplanes</taxon>
    </lineage>
</organism>
<sequence length="1466" mass="151377">MKLLSKLAACLVLVAGLLVAPEAALAATCPCSIWPSTAVPANPSEADTDAVEVGVKFRSDTDGFVTGVRFYKGATNTGTHVGNLWDAAGVNRGSVVFTGESASGWQTATFANPIAISANTTYVASYYAPNGRYAADGNAFATAGVDNAPLHALRNGTDGVNGVYRYGTGGGFPNSSWQSTNYWVDVVFNSSVTDTTPPTVTGTSPASGATGVAAATTVSATFNEPLQTGTAAVALRAGSTTVAGTTGYDAGTRTVTFTPSSALTTSTVYTATVSGARDTAGNTMTASSWSFTTLDSSSSACPCTIWPATATPATPAVADNSAVEVGVKFRSNSAGYITGLKFYKGSGNTGTHLGSLWNSTGTTRLSQVTFTGESATGWQTATLPNPVPVTANTTYVASYHTDAGFYAATSNGLATAVTRGPLSTIAGSNGVYKYGASAFPDGSYQSTNYWVDVVFNTTAADTVAPALTGRAPAAGATGVPATTAVTANFSEPVSGAVVTLTGPAGAVAGATAYDAGTATATFTPSAALAYSTAFTASVSGARDAAGNLMTPVTWTFTSAAAPPPPPDQGPGGPVLVIKSAASGFTPFLAEVLRTEGLNEFTTADLTGVTATTLSQYDVVLLGPATLTAAQVTMFTTWVNAGGNLVAFRPDKQLAGLLGLTTSTTTLAEGYLKVDTTSSPGAGITDQTIQYHGIADRYTLNGARSVATLYSTATAATTNPAVSLVDVGSNGGQAAAFTFDLAQSLVYTRQGNPAWDGQERDGSSPRRSDDLYFGGSSADWVDLAKVAVPQADEQQRLLANLIGAMNLDRKPLPKFWYFPRSLKAVVVATGDDHANNGTAGRFDQYAANSPANCVVEDWQCARYTSYIFPNTPLTSTQATNYQSRGFEVGLHVNTDCADYTASSVAGFYTNQLTTFRSKYTGVPAPVTNRTHCIVWSDWSSQASTELSNGIRLDTNYYYWPASWVADRPGFMTGSGMPMRFSAKTGGLIDVYQAATQMTDESGQSYPYTVNTLLDRALGAEGYYGAFTANMHTDLSTEYQSDALLASAQARNVPIITAKQLLTWTDGRNASSYSGISWSGDNLAFTVNVGAGATGLTGMVPTLGPGGRTLATLTRAGTPVSFTRTTIKGVEYAMFTAASGAHLATYGAAAAVPSVTATVQETDATTAEVTLAGTLSSKIAVEYGTSATALTSQVVDGTQATERTVELTGLTAGTTYWYRARATAPDGRTTVSPVRKLVTGTVDKKAPANAKVTALSRPDGTATVSWTTNEPAAGTLEVEGFTALPADESGTRHSAVVTGLEPRTRYKYRVRSVDESGNVSTSRWTTFVSTAAGVADHTVAGQRTGTETRTTVNADGVRLNAKARTGTLVSRVLDAGQMVNWDRLSYQASVPSGAAVRLYVRTGSTSTPGAGWTGWKLVGQNGKVTGGSRYAQYRAELTSGNGGTSPVLSGVGITSDAKPLNHPTETGH</sequence>
<evidence type="ECO:0000256" key="1">
    <source>
        <dbReference type="ARBA" id="ARBA00022729"/>
    </source>
</evidence>
<reference evidence="7 8" key="1">
    <citation type="submission" date="2018-06" db="EMBL/GenBank/DDBJ databases">
        <title>Genomic Encyclopedia of Type Strains, Phase III (KMG-III): the genomes of soil and plant-associated and newly described type strains.</title>
        <authorList>
            <person name="Whitman W."/>
        </authorList>
    </citation>
    <scope>NUCLEOTIDE SEQUENCE [LARGE SCALE GENOMIC DNA]</scope>
    <source>
        <strain evidence="7 8">CGMCC 4.7090</strain>
    </source>
</reference>
<dbReference type="Gene3D" id="2.60.40.10">
    <property type="entry name" value="Immunoglobulins"/>
    <property type="match status" value="1"/>
</dbReference>
<evidence type="ECO:0000313" key="8">
    <source>
        <dbReference type="Proteomes" id="UP000249341"/>
    </source>
</evidence>
<evidence type="ECO:0000256" key="4">
    <source>
        <dbReference type="SAM" id="MobiDB-lite"/>
    </source>
</evidence>
<feature type="domain" description="Fibronectin type-III" evidence="6">
    <location>
        <begin position="1150"/>
        <end position="1242"/>
    </location>
</feature>
<dbReference type="SUPFAM" id="SSF49265">
    <property type="entry name" value="Fibronectin type III"/>
    <property type="match status" value="1"/>
</dbReference>
<keyword evidence="3" id="KW-0624">Polysaccharide degradation</keyword>
<evidence type="ECO:0000313" key="7">
    <source>
        <dbReference type="EMBL" id="RAK35590.1"/>
    </source>
</evidence>
<dbReference type="GO" id="GO:0000272">
    <property type="term" value="P:polysaccharide catabolic process"/>
    <property type="evidence" value="ECO:0007669"/>
    <property type="project" value="UniProtKB-KW"/>
</dbReference>
<feature type="signal peptide" evidence="5">
    <location>
        <begin position="1"/>
        <end position="26"/>
    </location>
</feature>
<protein>
    <submittedName>
        <fullName evidence="7">Ig-like domain-containing protein</fullName>
    </submittedName>
</protein>
<dbReference type="InterPro" id="IPR029062">
    <property type="entry name" value="Class_I_gatase-like"/>
</dbReference>
<keyword evidence="1 5" id="KW-0732">Signal</keyword>
<feature type="domain" description="Fibronectin type-III" evidence="6">
    <location>
        <begin position="1244"/>
        <end position="1331"/>
    </location>
</feature>
<dbReference type="SMART" id="SM00060">
    <property type="entry name" value="FN3"/>
    <property type="match status" value="2"/>
</dbReference>
<keyword evidence="2" id="KW-0326">Glycosidase</keyword>
<feature type="chain" id="PRO_5016274681" evidence="5">
    <location>
        <begin position="27"/>
        <end position="1466"/>
    </location>
</feature>
<dbReference type="SUPFAM" id="SSF52317">
    <property type="entry name" value="Class I glutamine amidotransferase-like"/>
    <property type="match status" value="1"/>
</dbReference>
<name>A0A327Z930_9ACTN</name>
<dbReference type="InterPro" id="IPR003961">
    <property type="entry name" value="FN3_dom"/>
</dbReference>
<dbReference type="InterPro" id="IPR032812">
    <property type="entry name" value="SbsA_Ig"/>
</dbReference>
<keyword evidence="3" id="KW-0119">Carbohydrate metabolism</keyword>
<dbReference type="Pfam" id="PF13205">
    <property type="entry name" value="Big_5"/>
    <property type="match status" value="2"/>
</dbReference>
<dbReference type="InterPro" id="IPR013783">
    <property type="entry name" value="Ig-like_fold"/>
</dbReference>
<dbReference type="InterPro" id="IPR014755">
    <property type="entry name" value="Cu-Rt/internalin_Ig-like"/>
</dbReference>
<dbReference type="Pfam" id="PF13313">
    <property type="entry name" value="DUF4082"/>
    <property type="match status" value="2"/>
</dbReference>